<evidence type="ECO:0000256" key="1">
    <source>
        <dbReference type="SAM" id="MobiDB-lite"/>
    </source>
</evidence>
<reference evidence="2" key="1">
    <citation type="journal article" date="2020" name="Stud. Mycol.">
        <title>101 Dothideomycetes genomes: a test case for predicting lifestyles and emergence of pathogens.</title>
        <authorList>
            <person name="Haridas S."/>
            <person name="Albert R."/>
            <person name="Binder M."/>
            <person name="Bloem J."/>
            <person name="Labutti K."/>
            <person name="Salamov A."/>
            <person name="Andreopoulos B."/>
            <person name="Baker S."/>
            <person name="Barry K."/>
            <person name="Bills G."/>
            <person name="Bluhm B."/>
            <person name="Cannon C."/>
            <person name="Castanera R."/>
            <person name="Culley D."/>
            <person name="Daum C."/>
            <person name="Ezra D."/>
            <person name="Gonzalez J."/>
            <person name="Henrissat B."/>
            <person name="Kuo A."/>
            <person name="Liang C."/>
            <person name="Lipzen A."/>
            <person name="Lutzoni F."/>
            <person name="Magnuson J."/>
            <person name="Mondo S."/>
            <person name="Nolan M."/>
            <person name="Ohm R."/>
            <person name="Pangilinan J."/>
            <person name="Park H.-J."/>
            <person name="Ramirez L."/>
            <person name="Alfaro M."/>
            <person name="Sun H."/>
            <person name="Tritt A."/>
            <person name="Yoshinaga Y."/>
            <person name="Zwiers L.-H."/>
            <person name="Turgeon B."/>
            <person name="Goodwin S."/>
            <person name="Spatafora J."/>
            <person name="Crous P."/>
            <person name="Grigoriev I."/>
        </authorList>
    </citation>
    <scope>NUCLEOTIDE SEQUENCE</scope>
    <source>
        <strain evidence="2">CBS 379.55</strain>
    </source>
</reference>
<organism evidence="2 3">
    <name type="scientific">Westerdykella ornata</name>
    <dbReference type="NCBI Taxonomy" id="318751"/>
    <lineage>
        <taxon>Eukaryota</taxon>
        <taxon>Fungi</taxon>
        <taxon>Dikarya</taxon>
        <taxon>Ascomycota</taxon>
        <taxon>Pezizomycotina</taxon>
        <taxon>Dothideomycetes</taxon>
        <taxon>Pleosporomycetidae</taxon>
        <taxon>Pleosporales</taxon>
        <taxon>Sporormiaceae</taxon>
        <taxon>Westerdykella</taxon>
    </lineage>
</organism>
<dbReference type="RefSeq" id="XP_033656247.1">
    <property type="nucleotide sequence ID" value="XM_033793835.1"/>
</dbReference>
<feature type="region of interest" description="Disordered" evidence="1">
    <location>
        <begin position="103"/>
        <end position="180"/>
    </location>
</feature>
<evidence type="ECO:0000313" key="2">
    <source>
        <dbReference type="EMBL" id="KAF2278708.1"/>
    </source>
</evidence>
<feature type="region of interest" description="Disordered" evidence="1">
    <location>
        <begin position="75"/>
        <end position="94"/>
    </location>
</feature>
<dbReference type="Proteomes" id="UP000800097">
    <property type="component" value="Unassembled WGS sequence"/>
</dbReference>
<dbReference type="EMBL" id="ML986487">
    <property type="protein sequence ID" value="KAF2278708.1"/>
    <property type="molecule type" value="Genomic_DNA"/>
</dbReference>
<dbReference type="GeneID" id="54547010"/>
<sequence>MSGRPEGLANASVLAEYSNPNDGRRLVYYIVHGTTYAEDRIFKYLEYVPQDPGGPIFYKELPANWINRFHQYQQETHQSGANGRTSEAPKDVDHEEQKAFDALYQSRGKGKKSRGPRRDGSRPSALRHKIEEVEVEADEEPSESSENMAAVPPSKPNDDHDDSDTTMLGVESDTKDDEKHELGPLLRLPATIRSRILADVLRYRMVGPPLALHDIASLPAVFHTCRQLRLESWKLWVRYPLHILSPLPRDVNRTTRAQLAGIEAIYGSEIPRLTLYARVINQITANSIEQLVRKLANEPGLGPESRVLYPEADETGSQRLSIYAPNVLVRKMRDSPERFALGSRYCLSYAPTNHLNIFGWMRYAELTVSHLTIQLQGAAMWNDAATGDISANGGLAIIAAIASIIAFKPKGIETITLRGLTGFCDVVHDMWHSIPDRTPLVGGRNKLLDGLVKYPFADYYCDIKEVVPDGDGGLTKRPRWGNMFGLMSEFQWQSMILMTRYGKHYPSWEFVA</sequence>
<feature type="compositionally biased region" description="Polar residues" evidence="1">
    <location>
        <begin position="75"/>
        <end position="85"/>
    </location>
</feature>
<gene>
    <name evidence="2" type="ORF">EI97DRAFT_217111</name>
</gene>
<feature type="compositionally biased region" description="Acidic residues" evidence="1">
    <location>
        <begin position="133"/>
        <end position="143"/>
    </location>
</feature>
<evidence type="ECO:0000313" key="3">
    <source>
        <dbReference type="Proteomes" id="UP000800097"/>
    </source>
</evidence>
<proteinExistence type="predicted"/>
<keyword evidence="3" id="KW-1185">Reference proteome</keyword>
<protein>
    <submittedName>
        <fullName evidence="2">Uncharacterized protein</fullName>
    </submittedName>
</protein>
<name>A0A6A6JS66_WESOR</name>
<accession>A0A6A6JS66</accession>
<dbReference type="OrthoDB" id="3794218at2759"/>
<dbReference type="AlphaFoldDB" id="A0A6A6JS66"/>